<dbReference type="GO" id="GO:0009235">
    <property type="term" value="P:cobalamin metabolic process"/>
    <property type="evidence" value="ECO:0007669"/>
    <property type="project" value="InterPro"/>
</dbReference>
<dbReference type="AlphaFoldDB" id="A0A914GWC6"/>
<name>A0A914GWC6_GLORO</name>
<dbReference type="PANTHER" id="PTHR13192">
    <property type="entry name" value="MY011 PROTEIN"/>
    <property type="match status" value="1"/>
</dbReference>
<dbReference type="PANTHER" id="PTHR13192:SF3">
    <property type="entry name" value="COBALAMIN TRAFFICKING PROTEIN CBLD"/>
    <property type="match status" value="1"/>
</dbReference>
<dbReference type="WBParaSite" id="Gr19_v10_g11784.t1">
    <property type="protein sequence ID" value="Gr19_v10_g11784.t1"/>
    <property type="gene ID" value="Gr19_v10_g11784"/>
</dbReference>
<dbReference type="InterPro" id="IPR019362">
    <property type="entry name" value="MMADHC"/>
</dbReference>
<dbReference type="Pfam" id="PF10229">
    <property type="entry name" value="MMADHC"/>
    <property type="match status" value="1"/>
</dbReference>
<evidence type="ECO:0000313" key="2">
    <source>
        <dbReference type="WBParaSite" id="Gr19_v10_g11784.t1"/>
    </source>
</evidence>
<evidence type="ECO:0000313" key="1">
    <source>
        <dbReference type="Proteomes" id="UP000887572"/>
    </source>
</evidence>
<dbReference type="Proteomes" id="UP000887572">
    <property type="component" value="Unplaced"/>
</dbReference>
<protein>
    <submittedName>
        <fullName evidence="2">Uncharacterized protein</fullName>
    </submittedName>
</protein>
<keyword evidence="1" id="KW-1185">Reference proteome</keyword>
<sequence length="373" mass="41315">MLREHLVGLDKSRNKNYSEICMNRVGTFFSKSLLVPRLSGQRFFASGPADARQNVLVVIVDYNGEQQLHVNGKYSELLGRSPDFPFPGNVKPVAAELVQQMLSSSNTPASLDALLQTHTAISPGGVSIQKIVEPAFVVADDRRDALTVEHRVKLSQMRNNDDTQTTHCEWLVSGVDSIRMLWEEVNAMFGKRFAAGVEITVISLRANISRQTPAAVDDEAATAQQQPLDGETVTQIARSAMLLPGYEFVKRADALCSALQRAGFWADFVDPRNGRPYRRRKARRRAEPSLGRQSLMLEMDPQHTFSGLRIKTTEATAADGGTACKVIERAEWADMDFLGQIFTEAPLKSKELQNILSDYAFDAKPDGREEDGG</sequence>
<dbReference type="GO" id="GO:0005739">
    <property type="term" value="C:mitochondrion"/>
    <property type="evidence" value="ECO:0007669"/>
    <property type="project" value="TreeGrafter"/>
</dbReference>
<proteinExistence type="predicted"/>
<reference evidence="2" key="1">
    <citation type="submission" date="2022-11" db="UniProtKB">
        <authorList>
            <consortium name="WormBaseParasite"/>
        </authorList>
    </citation>
    <scope>IDENTIFICATION</scope>
</reference>
<organism evidence="1 2">
    <name type="scientific">Globodera rostochiensis</name>
    <name type="common">Golden nematode worm</name>
    <name type="synonym">Heterodera rostochiensis</name>
    <dbReference type="NCBI Taxonomy" id="31243"/>
    <lineage>
        <taxon>Eukaryota</taxon>
        <taxon>Metazoa</taxon>
        <taxon>Ecdysozoa</taxon>
        <taxon>Nematoda</taxon>
        <taxon>Chromadorea</taxon>
        <taxon>Rhabditida</taxon>
        <taxon>Tylenchina</taxon>
        <taxon>Tylenchomorpha</taxon>
        <taxon>Tylenchoidea</taxon>
        <taxon>Heteroderidae</taxon>
        <taxon>Heteroderinae</taxon>
        <taxon>Globodera</taxon>
    </lineage>
</organism>
<accession>A0A914GWC6</accession>